<organism evidence="2 3">
    <name type="scientific">Octadecabacter dasysiphoniae</name>
    <dbReference type="NCBI Taxonomy" id="2909341"/>
    <lineage>
        <taxon>Bacteria</taxon>
        <taxon>Pseudomonadati</taxon>
        <taxon>Pseudomonadota</taxon>
        <taxon>Alphaproteobacteria</taxon>
        <taxon>Rhodobacterales</taxon>
        <taxon>Roseobacteraceae</taxon>
        <taxon>Octadecabacter</taxon>
    </lineage>
</organism>
<accession>A0ABS9CVG9</accession>
<evidence type="ECO:0000313" key="3">
    <source>
        <dbReference type="Proteomes" id="UP001200557"/>
    </source>
</evidence>
<keyword evidence="3" id="KW-1185">Reference proteome</keyword>
<feature type="signal peptide" evidence="1">
    <location>
        <begin position="1"/>
        <end position="16"/>
    </location>
</feature>
<dbReference type="Proteomes" id="UP001200557">
    <property type="component" value="Unassembled WGS sequence"/>
</dbReference>
<feature type="chain" id="PRO_5045797800" evidence="1">
    <location>
        <begin position="17"/>
        <end position="169"/>
    </location>
</feature>
<gene>
    <name evidence="2" type="ORF">L0664_02965</name>
</gene>
<reference evidence="2 3" key="1">
    <citation type="submission" date="2022-01" db="EMBL/GenBank/DDBJ databases">
        <title>Octadecabacter sp. nov., isolated from a marine alga.</title>
        <authorList>
            <person name="Jin M.S."/>
            <person name="Kim H.M."/>
            <person name="Han D.M."/>
            <person name="Jung J.J."/>
            <person name="Jeon C.O."/>
        </authorList>
    </citation>
    <scope>NUCLEOTIDE SEQUENCE [LARGE SCALE GENOMIC DNA]</scope>
    <source>
        <strain evidence="2 3">G9-8</strain>
    </source>
</reference>
<sequence length="169" mass="19087">MKAIFALLAFTNAAWADCLDGEGTFLSCRIADSENVLRVCFTATDTFYRFGPLGQTPDLELMEPIASVDYQPWNGVGRSISEAITFNTGPYSYLTYAGFERMFGEEEYEDIPHRSFGGVTVTKNDTEIARLECDRSSVDFGWDVALFEAKQALGFVWDDRNREWVELPD</sequence>
<protein>
    <submittedName>
        <fullName evidence="2">Uncharacterized protein</fullName>
    </submittedName>
</protein>
<dbReference type="RefSeq" id="WP_235224138.1">
    <property type="nucleotide sequence ID" value="NZ_JAKGAQ010000001.1"/>
</dbReference>
<dbReference type="EMBL" id="JAKGAQ010000001">
    <property type="protein sequence ID" value="MCF2870018.1"/>
    <property type="molecule type" value="Genomic_DNA"/>
</dbReference>
<evidence type="ECO:0000256" key="1">
    <source>
        <dbReference type="SAM" id="SignalP"/>
    </source>
</evidence>
<evidence type="ECO:0000313" key="2">
    <source>
        <dbReference type="EMBL" id="MCF2870018.1"/>
    </source>
</evidence>
<comment type="caution">
    <text evidence="2">The sequence shown here is derived from an EMBL/GenBank/DDBJ whole genome shotgun (WGS) entry which is preliminary data.</text>
</comment>
<name>A0ABS9CVG9_9RHOB</name>
<keyword evidence="1" id="KW-0732">Signal</keyword>
<proteinExistence type="predicted"/>